<keyword evidence="1" id="KW-0472">Membrane</keyword>
<reference evidence="3 4" key="1">
    <citation type="submission" date="2020-08" db="EMBL/GenBank/DDBJ databases">
        <title>Genomic Encyclopedia of Type Strains, Phase IV (KMG-IV): sequencing the most valuable type-strain genomes for metagenomic binning, comparative biology and taxonomic classification.</title>
        <authorList>
            <person name="Goeker M."/>
        </authorList>
    </citation>
    <scope>NUCLEOTIDE SEQUENCE [LARGE SCALE GENOMIC DNA]</scope>
    <source>
        <strain evidence="3 4">DSM 29854</strain>
    </source>
</reference>
<organism evidence="3 4">
    <name type="scientific">Rufibacter quisquiliarum</name>
    <dbReference type="NCBI Taxonomy" id="1549639"/>
    <lineage>
        <taxon>Bacteria</taxon>
        <taxon>Pseudomonadati</taxon>
        <taxon>Bacteroidota</taxon>
        <taxon>Cytophagia</taxon>
        <taxon>Cytophagales</taxon>
        <taxon>Hymenobacteraceae</taxon>
        <taxon>Rufibacter</taxon>
    </lineage>
</organism>
<feature type="transmembrane region" description="Helical" evidence="1">
    <location>
        <begin position="386"/>
        <end position="407"/>
    </location>
</feature>
<gene>
    <name evidence="3" type="ORF">FHS90_001220</name>
</gene>
<dbReference type="EMBL" id="JACJIQ010000004">
    <property type="protein sequence ID" value="MBA9076514.1"/>
    <property type="molecule type" value="Genomic_DNA"/>
</dbReference>
<feature type="signal peptide" evidence="2">
    <location>
        <begin position="1"/>
        <end position="22"/>
    </location>
</feature>
<name>A0A839GAG3_9BACT</name>
<keyword evidence="4" id="KW-1185">Reference proteome</keyword>
<evidence type="ECO:0000313" key="4">
    <source>
        <dbReference type="Proteomes" id="UP000563094"/>
    </source>
</evidence>
<protein>
    <recommendedName>
        <fullName evidence="5">DUF3999 domain-containing protein</fullName>
    </recommendedName>
</protein>
<keyword evidence="2" id="KW-0732">Signal</keyword>
<dbReference type="AlphaFoldDB" id="A0A839GAG3"/>
<proteinExistence type="predicted"/>
<keyword evidence="1" id="KW-0812">Transmembrane</keyword>
<dbReference type="RefSeq" id="WP_182512337.1">
    <property type="nucleotide sequence ID" value="NZ_JACJIQ010000004.1"/>
</dbReference>
<dbReference type="Proteomes" id="UP000563094">
    <property type="component" value="Unassembled WGS sequence"/>
</dbReference>
<sequence length="414" mass="47465">MKSNPFLLLCFLLLLPLASASAQDFKWQAQLTPVPQPGYYRVLLSPQITGHLQESLADIRLVNREKQAVPYLLRVEQPVQYQTLFKEYEILRYQRRPGGMSELLIHNPEQRTLNNISLLIGNAETRKTVSLSGSDNQQDWFVLKEQDVLYAIENTQKTTEVKLLDFPLSNYRYFRLQLQDSASAPLNILKAGYYDTYSEAGKYTRIPVQTLSRTDSAKTTLLRLRFGQPVYPEQLVFHISAPHLYHRAGRVVLGKKEASARVRKKRRRQQIEQTTVPLLLSSNTPATLHLPRQRVEELVVQIDNGDSPPLRIDSLQVLQLNRYLVAEMAPDQQYSLRFGSEKLDAPDYDLMYFQDSIPRELPLVHVQSLQRLKTDIKVGKTKGSKILIWVAIAVLAAGLGLMSIKLLREMEKKK</sequence>
<evidence type="ECO:0000256" key="2">
    <source>
        <dbReference type="SAM" id="SignalP"/>
    </source>
</evidence>
<accession>A0A839GAG3</accession>
<feature type="chain" id="PRO_5032960871" description="DUF3999 domain-containing protein" evidence="2">
    <location>
        <begin position="23"/>
        <end position="414"/>
    </location>
</feature>
<evidence type="ECO:0000256" key="1">
    <source>
        <dbReference type="SAM" id="Phobius"/>
    </source>
</evidence>
<comment type="caution">
    <text evidence="3">The sequence shown here is derived from an EMBL/GenBank/DDBJ whole genome shotgun (WGS) entry which is preliminary data.</text>
</comment>
<evidence type="ECO:0008006" key="5">
    <source>
        <dbReference type="Google" id="ProtNLM"/>
    </source>
</evidence>
<keyword evidence="1" id="KW-1133">Transmembrane helix</keyword>
<evidence type="ECO:0000313" key="3">
    <source>
        <dbReference type="EMBL" id="MBA9076514.1"/>
    </source>
</evidence>